<dbReference type="InterPro" id="IPR044946">
    <property type="entry name" value="Restrct_endonuc_typeI_TRD_sf"/>
</dbReference>
<evidence type="ECO:0000256" key="2">
    <source>
        <dbReference type="ARBA" id="ARBA00022747"/>
    </source>
</evidence>
<organism evidence="5 6">
    <name type="scientific">Glacieibacterium frigidum</name>
    <dbReference type="NCBI Taxonomy" id="2593303"/>
    <lineage>
        <taxon>Bacteria</taxon>
        <taxon>Pseudomonadati</taxon>
        <taxon>Pseudomonadota</taxon>
        <taxon>Alphaproteobacteria</taxon>
        <taxon>Sphingomonadales</taxon>
        <taxon>Sphingosinicellaceae</taxon>
        <taxon>Glacieibacterium</taxon>
    </lineage>
</organism>
<dbReference type="EMBL" id="VJWA01000001">
    <property type="protein sequence ID" value="TRW17725.1"/>
    <property type="molecule type" value="Genomic_DNA"/>
</dbReference>
<protein>
    <recommendedName>
        <fullName evidence="4">Type I restriction modification DNA specificity domain-containing protein</fullName>
    </recommendedName>
</protein>
<dbReference type="InterPro" id="IPR051212">
    <property type="entry name" value="Type-I_RE_S_subunit"/>
</dbReference>
<feature type="domain" description="Type I restriction modification DNA specificity" evidence="4">
    <location>
        <begin position="206"/>
        <end position="363"/>
    </location>
</feature>
<dbReference type="SUPFAM" id="SSF116734">
    <property type="entry name" value="DNA methylase specificity domain"/>
    <property type="match status" value="2"/>
</dbReference>
<dbReference type="PANTHER" id="PTHR43140">
    <property type="entry name" value="TYPE-1 RESTRICTION ENZYME ECOKI SPECIFICITY PROTEIN"/>
    <property type="match status" value="1"/>
</dbReference>
<comment type="caution">
    <text evidence="5">The sequence shown here is derived from an EMBL/GenBank/DDBJ whole genome shotgun (WGS) entry which is preliminary data.</text>
</comment>
<dbReference type="InterPro" id="IPR000055">
    <property type="entry name" value="Restrct_endonuc_typeI_TRD"/>
</dbReference>
<dbReference type="GO" id="GO:0003677">
    <property type="term" value="F:DNA binding"/>
    <property type="evidence" value="ECO:0007669"/>
    <property type="project" value="UniProtKB-KW"/>
</dbReference>
<evidence type="ECO:0000256" key="3">
    <source>
        <dbReference type="ARBA" id="ARBA00023125"/>
    </source>
</evidence>
<feature type="domain" description="Type I restriction modification DNA specificity" evidence="4">
    <location>
        <begin position="53"/>
        <end position="170"/>
    </location>
</feature>
<evidence type="ECO:0000313" key="5">
    <source>
        <dbReference type="EMBL" id="TRW17725.1"/>
    </source>
</evidence>
<dbReference type="Gene3D" id="3.90.220.20">
    <property type="entry name" value="DNA methylase specificity domains"/>
    <property type="match status" value="2"/>
</dbReference>
<name>A0A552UHM4_9SPHN</name>
<dbReference type="PANTHER" id="PTHR43140:SF1">
    <property type="entry name" value="TYPE I RESTRICTION ENZYME ECOKI SPECIFICITY SUBUNIT"/>
    <property type="match status" value="1"/>
</dbReference>
<dbReference type="Proteomes" id="UP000317894">
    <property type="component" value="Unassembled WGS sequence"/>
</dbReference>
<evidence type="ECO:0000313" key="6">
    <source>
        <dbReference type="Proteomes" id="UP000317894"/>
    </source>
</evidence>
<dbReference type="AlphaFoldDB" id="A0A552UHM4"/>
<sequence length="434" mass="47361">MTLPKMWVETTIGEIAETKLGKMLDGAKNKGEPTAYLRNISVRWGSFDLHDLPTMPVTPDELSALAVRDGDLFVCEGGVPGRCAVWRGGAQRIVFQKAIHRIRPLGGISADFLQRFIVWSAGNDAFDHLLTGTTIKHLPQVGLQRITLPLPPLAEQRRIVAKLDTLAARVTRARTEIDRVATMATSMRLAELKAIFDKFKDGPKARIDSVCKVGTGSTPKRGHAPFYEGGHIPWVTSGVVNQGTVNRPTEFITQAAIRATNCKVFPAGSLLVALYGEGKTRGKVATLQIEAATNQALAVLHGFDNDRVTPRWIEFFLLGRYEETREQAAGGVQPNLNLGIVKAITLPLPPIVDQKSAVSTLDLAFARADRLEAEVARARVLLDRLEAAILARAFRGELVQQDPTDECASVLLDRIRTERAAASTAKRGRVKEAA</sequence>
<comment type="similarity">
    <text evidence="1">Belongs to the type-I restriction system S methylase family.</text>
</comment>
<dbReference type="GO" id="GO:0009307">
    <property type="term" value="P:DNA restriction-modification system"/>
    <property type="evidence" value="ECO:0007669"/>
    <property type="project" value="UniProtKB-KW"/>
</dbReference>
<dbReference type="RefSeq" id="WP_144236417.1">
    <property type="nucleotide sequence ID" value="NZ_VJWA01000001.1"/>
</dbReference>
<evidence type="ECO:0000256" key="1">
    <source>
        <dbReference type="ARBA" id="ARBA00010923"/>
    </source>
</evidence>
<keyword evidence="2" id="KW-0680">Restriction system</keyword>
<gene>
    <name evidence="5" type="ORF">FMM06_06195</name>
</gene>
<keyword evidence="6" id="KW-1185">Reference proteome</keyword>
<dbReference type="Pfam" id="PF01420">
    <property type="entry name" value="Methylase_S"/>
    <property type="match status" value="2"/>
</dbReference>
<proteinExistence type="inferred from homology"/>
<accession>A0A552UHM4</accession>
<keyword evidence="3" id="KW-0238">DNA-binding</keyword>
<evidence type="ECO:0000259" key="4">
    <source>
        <dbReference type="Pfam" id="PF01420"/>
    </source>
</evidence>
<dbReference type="OrthoDB" id="512700at2"/>
<reference evidence="5 6" key="1">
    <citation type="submission" date="2019-07" db="EMBL/GenBank/DDBJ databases">
        <title>Novel species isolated from glacier.</title>
        <authorList>
            <person name="Liu Q."/>
            <person name="Xin Y.-H."/>
        </authorList>
    </citation>
    <scope>NUCLEOTIDE SEQUENCE [LARGE SCALE GENOMIC DNA]</scope>
    <source>
        <strain evidence="5 6">LB1R16</strain>
    </source>
</reference>